<dbReference type="AlphaFoldDB" id="A0A5N5MCF0"/>
<dbReference type="GO" id="GO:0035251">
    <property type="term" value="F:UDP-glucosyltransferase activity"/>
    <property type="evidence" value="ECO:0007669"/>
    <property type="project" value="InterPro"/>
</dbReference>
<evidence type="ECO:0000313" key="2">
    <source>
        <dbReference type="EMBL" id="KAB5552748.1"/>
    </source>
</evidence>
<gene>
    <name evidence="2" type="ORF">DKX38_010059</name>
</gene>
<accession>A0A5N5MCF0</accession>
<dbReference type="CDD" id="cd03784">
    <property type="entry name" value="GT1_Gtf-like"/>
    <property type="match status" value="1"/>
</dbReference>
<evidence type="ECO:0008006" key="4">
    <source>
        <dbReference type="Google" id="ProtNLM"/>
    </source>
</evidence>
<keyword evidence="1" id="KW-0808">Transferase</keyword>
<dbReference type="PANTHER" id="PTHR48049">
    <property type="entry name" value="GLYCOSYLTRANSFERASE"/>
    <property type="match status" value="1"/>
</dbReference>
<protein>
    <recommendedName>
        <fullName evidence="4">Glycosyltransferase</fullName>
    </recommendedName>
</protein>
<organism evidence="2 3">
    <name type="scientific">Salix brachista</name>
    <dbReference type="NCBI Taxonomy" id="2182728"/>
    <lineage>
        <taxon>Eukaryota</taxon>
        <taxon>Viridiplantae</taxon>
        <taxon>Streptophyta</taxon>
        <taxon>Embryophyta</taxon>
        <taxon>Tracheophyta</taxon>
        <taxon>Spermatophyta</taxon>
        <taxon>Magnoliopsida</taxon>
        <taxon>eudicotyledons</taxon>
        <taxon>Gunneridae</taxon>
        <taxon>Pentapetalae</taxon>
        <taxon>rosids</taxon>
        <taxon>fabids</taxon>
        <taxon>Malpighiales</taxon>
        <taxon>Salicaceae</taxon>
        <taxon>Saliceae</taxon>
        <taxon>Salix</taxon>
    </lineage>
</organism>
<dbReference type="FunFam" id="3.40.50.2000:FF:000087">
    <property type="entry name" value="Glycosyltransferase"/>
    <property type="match status" value="1"/>
</dbReference>
<sequence>MFSESSSELHVAMFPYFAFGHISPFVQLSNKLSLHGVRISFLSAPGNIARIKSSLLVTPNTQIISLPLPTIEGLSPGISSTAETTPATAGLLMKALDLMQPQVKTILAELKPHFVFFDHFQHWLPMLASEIGIKTISYTVFSATSTSYLTVPARMSEEGEGPSIGDLMKPPNGYPSTSLTCVKPFQARDFSIVYKSFDGGPTIYDRVISCRLGCTAMLLKTCNEIEGPYVDFIKTQFKKRVLLTGPLVPDPPSGVLDEKWANWLGQFPAKSVIFCSFGSESFLNHDQIKELALGLELTGLPFFLVLNFPAELNSQTELSQALPSGFLERVRERGVLHTGSLIEALVNDCQLAMLPLKGDQFLNTKLIAGDLKAGVEINRRDEDGYFGRDDVCEAVKTVMVDVDKEPGKSTREKHKKWREFLLNAQIQNRYIVELIEELKAMA</sequence>
<name>A0A5N5MCF0_9ROSI</name>
<dbReference type="EMBL" id="VDCV01000006">
    <property type="protein sequence ID" value="KAB5552748.1"/>
    <property type="molecule type" value="Genomic_DNA"/>
</dbReference>
<evidence type="ECO:0000256" key="1">
    <source>
        <dbReference type="ARBA" id="ARBA00022679"/>
    </source>
</evidence>
<evidence type="ECO:0000313" key="3">
    <source>
        <dbReference type="Proteomes" id="UP000326939"/>
    </source>
</evidence>
<dbReference type="PANTHER" id="PTHR48049:SF84">
    <property type="entry name" value="UDP-GLYCOSYLTRANSFERASE 79A6"/>
    <property type="match status" value="1"/>
</dbReference>
<dbReference type="SUPFAM" id="SSF53756">
    <property type="entry name" value="UDP-Glycosyltransferase/glycogen phosphorylase"/>
    <property type="match status" value="1"/>
</dbReference>
<dbReference type="Gene3D" id="3.40.50.2000">
    <property type="entry name" value="Glycogen Phosphorylase B"/>
    <property type="match status" value="3"/>
</dbReference>
<reference evidence="3" key="1">
    <citation type="journal article" date="2019" name="Gigascience">
        <title>De novo genome assembly of the endangered Acer yangbiense, a plant species with extremely small populations endemic to Yunnan Province, China.</title>
        <authorList>
            <person name="Yang J."/>
            <person name="Wariss H.M."/>
            <person name="Tao L."/>
            <person name="Zhang R."/>
            <person name="Yun Q."/>
            <person name="Hollingsworth P."/>
            <person name="Dao Z."/>
            <person name="Luo G."/>
            <person name="Guo H."/>
            <person name="Ma Y."/>
            <person name="Sun W."/>
        </authorList>
    </citation>
    <scope>NUCLEOTIDE SEQUENCE [LARGE SCALE GENOMIC DNA]</scope>
    <source>
        <strain evidence="3">cv. br00</strain>
    </source>
</reference>
<proteinExistence type="predicted"/>
<keyword evidence="3" id="KW-1185">Reference proteome</keyword>
<dbReference type="Proteomes" id="UP000326939">
    <property type="component" value="Chromosome 6"/>
</dbReference>
<dbReference type="InterPro" id="IPR002213">
    <property type="entry name" value="UDP_glucos_trans"/>
</dbReference>
<dbReference type="InterPro" id="IPR050481">
    <property type="entry name" value="UDP-glycosyltransf_plant"/>
</dbReference>
<comment type="caution">
    <text evidence="2">The sequence shown here is derived from an EMBL/GenBank/DDBJ whole genome shotgun (WGS) entry which is preliminary data.</text>
</comment>